<protein>
    <submittedName>
        <fullName evidence="1">Uncharacterized protein</fullName>
    </submittedName>
</protein>
<accession>A0A645FJE8</accession>
<dbReference type="EMBL" id="VSSQ01061164">
    <property type="protein sequence ID" value="MPN14527.1"/>
    <property type="molecule type" value="Genomic_DNA"/>
</dbReference>
<gene>
    <name evidence="1" type="ORF">SDC9_161854</name>
</gene>
<comment type="caution">
    <text evidence="1">The sequence shown here is derived from an EMBL/GenBank/DDBJ whole genome shotgun (WGS) entry which is preliminary data.</text>
</comment>
<sequence length="122" mass="13438">MKKLNADIRMTGKILLDCDAVGVIQTAAKPFPLFAPEMKSFGPVLRVTGEDNITGCFKDKKGKYYVLISPLTPDKGADVTLQLDKKMKYVTLIKGDCTQKVKIKNNRIEQSIGMGEAVLIAF</sequence>
<dbReference type="AlphaFoldDB" id="A0A645FJE8"/>
<name>A0A645FJE8_9ZZZZ</name>
<proteinExistence type="predicted"/>
<organism evidence="1">
    <name type="scientific">bioreactor metagenome</name>
    <dbReference type="NCBI Taxonomy" id="1076179"/>
    <lineage>
        <taxon>unclassified sequences</taxon>
        <taxon>metagenomes</taxon>
        <taxon>ecological metagenomes</taxon>
    </lineage>
</organism>
<evidence type="ECO:0000313" key="1">
    <source>
        <dbReference type="EMBL" id="MPN14527.1"/>
    </source>
</evidence>
<reference evidence="1" key="1">
    <citation type="submission" date="2019-08" db="EMBL/GenBank/DDBJ databases">
        <authorList>
            <person name="Kucharzyk K."/>
            <person name="Murdoch R.W."/>
            <person name="Higgins S."/>
            <person name="Loffler F."/>
        </authorList>
    </citation>
    <scope>NUCLEOTIDE SEQUENCE</scope>
</reference>